<keyword evidence="1" id="KW-0812">Transmembrane</keyword>
<comment type="caution">
    <text evidence="2">The sequence shown here is derived from an EMBL/GenBank/DDBJ whole genome shotgun (WGS) entry which is preliminary data.</text>
</comment>
<gene>
    <name evidence="2" type="ORF">EXU48_16785</name>
</gene>
<feature type="transmembrane region" description="Helical" evidence="1">
    <location>
        <begin position="100"/>
        <end position="120"/>
    </location>
</feature>
<dbReference type="Proteomes" id="UP000504882">
    <property type="component" value="Unassembled WGS sequence"/>
</dbReference>
<keyword evidence="1" id="KW-0472">Membrane</keyword>
<feature type="transmembrane region" description="Helical" evidence="1">
    <location>
        <begin position="49"/>
        <end position="73"/>
    </location>
</feature>
<evidence type="ECO:0000313" key="2">
    <source>
        <dbReference type="EMBL" id="TDE90775.1"/>
    </source>
</evidence>
<keyword evidence="3" id="KW-1185">Reference proteome</keyword>
<reference evidence="2 3" key="1">
    <citation type="submission" date="2019-03" db="EMBL/GenBank/DDBJ databases">
        <title>Genomic features of bacteria from cold environments.</title>
        <authorList>
            <person name="Shen L."/>
        </authorList>
    </citation>
    <scope>NUCLEOTIDE SEQUENCE [LARGE SCALE GENOMIC DNA]</scope>
    <source>
        <strain evidence="3">T3246-1</strain>
    </source>
</reference>
<feature type="transmembrane region" description="Helical" evidence="1">
    <location>
        <begin position="140"/>
        <end position="159"/>
    </location>
</feature>
<evidence type="ECO:0000313" key="3">
    <source>
        <dbReference type="Proteomes" id="UP000504882"/>
    </source>
</evidence>
<organism evidence="2 3">
    <name type="scientific">Occultella glacieicola</name>
    <dbReference type="NCBI Taxonomy" id="2518684"/>
    <lineage>
        <taxon>Bacteria</taxon>
        <taxon>Bacillati</taxon>
        <taxon>Actinomycetota</taxon>
        <taxon>Actinomycetes</taxon>
        <taxon>Micrococcales</taxon>
        <taxon>Ruaniaceae</taxon>
        <taxon>Occultella</taxon>
    </lineage>
</organism>
<name>A0ABY2E1A6_9MICO</name>
<proteinExistence type="predicted"/>
<dbReference type="RefSeq" id="WP_133108840.1">
    <property type="nucleotide sequence ID" value="NZ_SMNA01000008.1"/>
</dbReference>
<protein>
    <submittedName>
        <fullName evidence="2">Uncharacterized protein</fullName>
    </submittedName>
</protein>
<dbReference type="EMBL" id="SMNA01000008">
    <property type="protein sequence ID" value="TDE90775.1"/>
    <property type="molecule type" value="Genomic_DNA"/>
</dbReference>
<sequence length="174" mass="18410">MRWSGAWGEAVGVFGVAGVFFVRHYPVVFAFGAVASAQRFLAVGGDERFAWAGGVGGEVVTVAVRVLFLVWVVRRVFADSDAPWSEVGDRLSRFLEGRTGVLLASAALLVALTIVAKVIPDAVAAGLETSARATFLSWELAIKNVSVIPFVMVWLTVLARHALTIPAARVVAGG</sequence>
<feature type="transmembrane region" description="Helical" evidence="1">
    <location>
        <begin position="12"/>
        <end position="37"/>
    </location>
</feature>
<accession>A0ABY2E1A6</accession>
<keyword evidence="1" id="KW-1133">Transmembrane helix</keyword>
<evidence type="ECO:0000256" key="1">
    <source>
        <dbReference type="SAM" id="Phobius"/>
    </source>
</evidence>